<evidence type="ECO:0000313" key="3">
    <source>
        <dbReference type="EMBL" id="PWF99788.1"/>
    </source>
</evidence>
<name>A0A2V1MXR0_9LACO</name>
<protein>
    <submittedName>
        <fullName evidence="3">UDP-D-galactose--(Glucosyl)LPS-1, 6-D-galactosyltransferase</fullName>
    </submittedName>
</protein>
<dbReference type="CDD" id="cd03811">
    <property type="entry name" value="GT4_GT28_WabH-like"/>
    <property type="match status" value="1"/>
</dbReference>
<dbReference type="PANTHER" id="PTHR12526:SF630">
    <property type="entry name" value="GLYCOSYLTRANSFERASE"/>
    <property type="match status" value="1"/>
</dbReference>
<evidence type="ECO:0000313" key="4">
    <source>
        <dbReference type="Proteomes" id="UP000245080"/>
    </source>
</evidence>
<dbReference type="EMBL" id="QCXQ01000003">
    <property type="protein sequence ID" value="PWF99788.1"/>
    <property type="molecule type" value="Genomic_DNA"/>
</dbReference>
<gene>
    <name evidence="3" type="ORF">DCM90_06925</name>
</gene>
<evidence type="ECO:0000259" key="2">
    <source>
        <dbReference type="Pfam" id="PF13439"/>
    </source>
</evidence>
<dbReference type="Gene3D" id="3.40.50.2000">
    <property type="entry name" value="Glycogen Phosphorylase B"/>
    <property type="match status" value="2"/>
</dbReference>
<dbReference type="Pfam" id="PF13439">
    <property type="entry name" value="Glyco_transf_4"/>
    <property type="match status" value="1"/>
</dbReference>
<evidence type="ECO:0000259" key="1">
    <source>
        <dbReference type="Pfam" id="PF00534"/>
    </source>
</evidence>
<dbReference type="Pfam" id="PF00534">
    <property type="entry name" value="Glycos_transf_1"/>
    <property type="match status" value="1"/>
</dbReference>
<dbReference type="RefSeq" id="WP_109250643.1">
    <property type="nucleotide sequence ID" value="NZ_QCXQ01000003.1"/>
</dbReference>
<reference evidence="3 4" key="1">
    <citation type="journal article" date="2018" name="Int. J. Syst. Evol. Microbiol.">
        <title>Lactobacillus bambusae sp. nov., isolated from a traditional fermented Ma-bamboo shoots of Taiwan.</title>
        <authorList>
            <person name="Wang L.-T."/>
        </authorList>
    </citation>
    <scope>NUCLEOTIDE SEQUENCE [LARGE SCALE GENOMIC DNA]</scope>
    <source>
        <strain evidence="3 4">BS-W1</strain>
    </source>
</reference>
<keyword evidence="3" id="KW-0808">Transferase</keyword>
<dbReference type="PANTHER" id="PTHR12526">
    <property type="entry name" value="GLYCOSYLTRANSFERASE"/>
    <property type="match status" value="1"/>
</dbReference>
<dbReference type="SUPFAM" id="SSF53756">
    <property type="entry name" value="UDP-Glycosyltransferase/glycogen phosphorylase"/>
    <property type="match status" value="1"/>
</dbReference>
<organism evidence="3 4">
    <name type="scientific">Levilactobacillus bambusae</name>
    <dbReference type="NCBI Taxonomy" id="2024736"/>
    <lineage>
        <taxon>Bacteria</taxon>
        <taxon>Bacillati</taxon>
        <taxon>Bacillota</taxon>
        <taxon>Bacilli</taxon>
        <taxon>Lactobacillales</taxon>
        <taxon>Lactobacillaceae</taxon>
        <taxon>Levilactobacillus</taxon>
    </lineage>
</organism>
<accession>A0A2V1MXR0</accession>
<sequence>MKKQRIILFTPFMSGYGGTETVIKNLFISYNKLDNLKSSMKLVNIGGTIDTTWTESIQDKKIVFMARPKLVRTIEYLFSLPFLLWYFVKTEKPDVVISTNPVMWTILFFIKKIMNEDYRVCAWYHYSLASKPLKKIELHSFDQFLAISSGIEKQLIDLGIKDTKINVIFNPIFPTENIVYRSKNENKLELIYVGRQMLDGQKNMRILFDALSSVQFEWHLNVYGEGKNKEVEDYVRHLGLFNNVTFNGFQQDLWENLTDVDALILTSNYEGLPMVLIEAIANGIPVISSNCDTGPSDIVNSENGLLFQVDKKKDLIKQMNTFFLKKDEFNSHLIKKSINKFYAKQYVKRFIKVVTEEFENN</sequence>
<dbReference type="Proteomes" id="UP000245080">
    <property type="component" value="Unassembled WGS sequence"/>
</dbReference>
<feature type="domain" description="Glycosyl transferase family 1" evidence="1">
    <location>
        <begin position="182"/>
        <end position="337"/>
    </location>
</feature>
<keyword evidence="4" id="KW-1185">Reference proteome</keyword>
<dbReference type="InterPro" id="IPR001296">
    <property type="entry name" value="Glyco_trans_1"/>
</dbReference>
<dbReference type="OrthoDB" id="9787617at2"/>
<dbReference type="AlphaFoldDB" id="A0A2V1MXR0"/>
<comment type="caution">
    <text evidence="3">The sequence shown here is derived from an EMBL/GenBank/DDBJ whole genome shotgun (WGS) entry which is preliminary data.</text>
</comment>
<proteinExistence type="predicted"/>
<dbReference type="InterPro" id="IPR028098">
    <property type="entry name" value="Glyco_trans_4-like_N"/>
</dbReference>
<keyword evidence="3" id="KW-0328">Glycosyltransferase</keyword>
<feature type="domain" description="Glycosyltransferase subfamily 4-like N-terminal" evidence="2">
    <location>
        <begin position="68"/>
        <end position="172"/>
    </location>
</feature>
<dbReference type="GO" id="GO:0016757">
    <property type="term" value="F:glycosyltransferase activity"/>
    <property type="evidence" value="ECO:0007669"/>
    <property type="project" value="UniProtKB-KW"/>
</dbReference>